<feature type="compositionally biased region" description="Polar residues" evidence="1">
    <location>
        <begin position="392"/>
        <end position="402"/>
    </location>
</feature>
<accession>A0A8S1RXC0</accession>
<comment type="caution">
    <text evidence="2">The sequence shown here is derived from an EMBL/GenBank/DDBJ whole genome shotgun (WGS) entry which is preliminary data.</text>
</comment>
<dbReference type="OrthoDB" id="305853at2759"/>
<organism evidence="2 3">
    <name type="scientific">Paramecium pentaurelia</name>
    <dbReference type="NCBI Taxonomy" id="43138"/>
    <lineage>
        <taxon>Eukaryota</taxon>
        <taxon>Sar</taxon>
        <taxon>Alveolata</taxon>
        <taxon>Ciliophora</taxon>
        <taxon>Intramacronucleata</taxon>
        <taxon>Oligohymenophorea</taxon>
        <taxon>Peniculida</taxon>
        <taxon>Parameciidae</taxon>
        <taxon>Paramecium</taxon>
    </lineage>
</organism>
<feature type="compositionally biased region" description="Basic and acidic residues" evidence="1">
    <location>
        <begin position="337"/>
        <end position="352"/>
    </location>
</feature>
<feature type="compositionally biased region" description="Basic and acidic residues" evidence="1">
    <location>
        <begin position="448"/>
        <end position="460"/>
    </location>
</feature>
<feature type="region of interest" description="Disordered" evidence="1">
    <location>
        <begin position="256"/>
        <end position="411"/>
    </location>
</feature>
<dbReference type="AlphaFoldDB" id="A0A8S1RXC0"/>
<name>A0A8S1RXC0_9CILI</name>
<reference evidence="2" key="1">
    <citation type="submission" date="2021-01" db="EMBL/GenBank/DDBJ databases">
        <authorList>
            <consortium name="Genoscope - CEA"/>
            <person name="William W."/>
        </authorList>
    </citation>
    <scope>NUCLEOTIDE SEQUENCE</scope>
</reference>
<proteinExistence type="predicted"/>
<gene>
    <name evidence="2" type="ORF">PPENT_87.1.T0020564</name>
</gene>
<evidence type="ECO:0000313" key="2">
    <source>
        <dbReference type="EMBL" id="CAD8133701.1"/>
    </source>
</evidence>
<feature type="compositionally biased region" description="Basic residues" evidence="1">
    <location>
        <begin position="315"/>
        <end position="328"/>
    </location>
</feature>
<protein>
    <submittedName>
        <fullName evidence="2">Uncharacterized protein</fullName>
    </submittedName>
</protein>
<feature type="compositionally biased region" description="Acidic residues" evidence="1">
    <location>
        <begin position="380"/>
        <end position="391"/>
    </location>
</feature>
<evidence type="ECO:0000256" key="1">
    <source>
        <dbReference type="SAM" id="MobiDB-lite"/>
    </source>
</evidence>
<feature type="compositionally biased region" description="Polar residues" evidence="1">
    <location>
        <begin position="262"/>
        <end position="271"/>
    </location>
</feature>
<keyword evidence="3" id="KW-1185">Reference proteome</keyword>
<evidence type="ECO:0000313" key="3">
    <source>
        <dbReference type="Proteomes" id="UP000689195"/>
    </source>
</evidence>
<feature type="compositionally biased region" description="Acidic residues" evidence="1">
    <location>
        <begin position="277"/>
        <end position="301"/>
    </location>
</feature>
<dbReference type="EMBL" id="CAJJDO010000002">
    <property type="protein sequence ID" value="CAD8133701.1"/>
    <property type="molecule type" value="Genomic_DNA"/>
</dbReference>
<dbReference type="Proteomes" id="UP000689195">
    <property type="component" value="Unassembled WGS sequence"/>
</dbReference>
<feature type="region of interest" description="Disordered" evidence="1">
    <location>
        <begin position="439"/>
        <end position="460"/>
    </location>
</feature>
<feature type="compositionally biased region" description="Polar residues" evidence="1">
    <location>
        <begin position="368"/>
        <end position="379"/>
    </location>
</feature>
<sequence>MKAQDNSFRLPALKLQPREYKFNLSQESIEQNQSKETIQQNGFNHYNPSPIRHRNKIMSVSVYNSQEKIKPTNQTKHFQNSEFITCQNTNNSISVVQTVRRYRSKLKKLVQHNQNRSEINSRDPRYFFFKEPSASIKLNNLQDNTKQVDKLLEERIKQLMTKVQMLISSQSFYQQKKYQVHLNVNLVKLQDEYDVLFQDFNEFYFSSKRIDSQIKNLLNHMQIIKKLLSPLQKPYGMCQKSSQSLHQNIYDSIQEETKESATQRIDNSQIQGRVDIDNFDDQSEDDDFNQDDINSYDENDNNIDGQPFKNNRQSSNKKMKNTKSRSKIKQQGTMDSDQTKESQDQESIKFDDQGNQIISPNKRRRKISQISNNANNIENQQEDLQDGDNQDFSENGSKQKNQLGKIASRRRTVIKADGSYQSEDEQHSGNDNEMVIQEEELSENEQESEVRNLKNKDKEYNTQKQVQFQHSFNKEILIQNQEDDFQDNEGPQSFRQERFLIQHPNHEIISVSLLDRFINLDNIYDYKFLQSWNYHIAQIRQAKFLDEFDI</sequence>
<feature type="compositionally biased region" description="Polar residues" evidence="1">
    <location>
        <begin position="302"/>
        <end position="314"/>
    </location>
</feature>